<protein>
    <submittedName>
        <fullName evidence="1">Uncharacterized protein</fullName>
    </submittedName>
</protein>
<sequence>MNNKKPFSILFGPKIVSKIAKIINISGEFKPNSFMNHQILIIF</sequence>
<dbReference type="Proteomes" id="UP000030491">
    <property type="component" value="Unassembled WGS sequence"/>
</dbReference>
<name>A0A0A1ZM90_PROMR</name>
<dbReference type="EMBL" id="JNAJ01000016">
    <property type="protein sequence ID" value="KGF90707.1"/>
    <property type="molecule type" value="Genomic_DNA"/>
</dbReference>
<evidence type="ECO:0000313" key="1">
    <source>
        <dbReference type="EMBL" id="KGF90707.1"/>
    </source>
</evidence>
<dbReference type="AlphaFoldDB" id="A0A0A1ZM90"/>
<comment type="caution">
    <text evidence="1">The sequence shown here is derived from an EMBL/GenBank/DDBJ whole genome shotgun (WGS) entry which is preliminary data.</text>
</comment>
<evidence type="ECO:0000313" key="2">
    <source>
        <dbReference type="Proteomes" id="UP000030491"/>
    </source>
</evidence>
<organism evidence="1 2">
    <name type="scientific">Prochlorococcus marinus str. MIT 9116</name>
    <dbReference type="NCBI Taxonomy" id="167544"/>
    <lineage>
        <taxon>Bacteria</taxon>
        <taxon>Bacillati</taxon>
        <taxon>Cyanobacteriota</taxon>
        <taxon>Cyanophyceae</taxon>
        <taxon>Synechococcales</taxon>
        <taxon>Prochlorococcaceae</taxon>
        <taxon>Prochlorococcus</taxon>
    </lineage>
</organism>
<accession>A0A0A1ZM90</accession>
<proteinExistence type="predicted"/>
<gene>
    <name evidence="1" type="ORF">EU93_1305</name>
</gene>
<reference evidence="2" key="1">
    <citation type="journal article" date="2014" name="Sci. Data">
        <title>Genomes of diverse isolates of the marine cyanobacterium Prochlorococcus.</title>
        <authorList>
            <person name="Biller S."/>
            <person name="Berube P."/>
            <person name="Thompson J."/>
            <person name="Kelly L."/>
            <person name="Roggensack S."/>
            <person name="Awad L."/>
            <person name="Roache-Johnson K."/>
            <person name="Ding H."/>
            <person name="Giovannoni S.J."/>
            <person name="Moore L.R."/>
            <person name="Chisholm S.W."/>
        </authorList>
    </citation>
    <scope>NUCLEOTIDE SEQUENCE [LARGE SCALE GENOMIC DNA]</scope>
</reference>